<feature type="DNA-binding region" description="TEA" evidence="2">
    <location>
        <begin position="57"/>
        <end position="129"/>
    </location>
</feature>
<dbReference type="PROSITE" id="PS51088">
    <property type="entry name" value="TEA_2"/>
    <property type="match status" value="1"/>
</dbReference>
<dbReference type="Proteomes" id="UP000250043">
    <property type="component" value="Unassembled WGS sequence"/>
</dbReference>
<comment type="similarity">
    <text evidence="1">Belongs to the TEC1 family.</text>
</comment>
<feature type="domain" description="TEA" evidence="4">
    <location>
        <begin position="57"/>
        <end position="129"/>
    </location>
</feature>
<dbReference type="InterPro" id="IPR000818">
    <property type="entry name" value="TEA/ATTS_dom"/>
</dbReference>
<organism evidence="5 6">
    <name type="scientific">Obba rivulosa</name>
    <dbReference type="NCBI Taxonomy" id="1052685"/>
    <lineage>
        <taxon>Eukaryota</taxon>
        <taxon>Fungi</taxon>
        <taxon>Dikarya</taxon>
        <taxon>Basidiomycota</taxon>
        <taxon>Agaricomycotina</taxon>
        <taxon>Agaricomycetes</taxon>
        <taxon>Polyporales</taxon>
        <taxon>Gelatoporiaceae</taxon>
        <taxon>Obba</taxon>
    </lineage>
</organism>
<dbReference type="SMART" id="SM00426">
    <property type="entry name" value="TEA"/>
    <property type="match status" value="1"/>
</dbReference>
<name>A0A8E2J6A1_9APHY</name>
<feature type="compositionally biased region" description="Low complexity" evidence="3">
    <location>
        <begin position="173"/>
        <end position="183"/>
    </location>
</feature>
<evidence type="ECO:0000313" key="5">
    <source>
        <dbReference type="EMBL" id="OCH95528.1"/>
    </source>
</evidence>
<dbReference type="InterPro" id="IPR038096">
    <property type="entry name" value="TEA/ATTS_sf"/>
</dbReference>
<proteinExistence type="inferred from homology"/>
<feature type="region of interest" description="Disordered" evidence="3">
    <location>
        <begin position="145"/>
        <end position="184"/>
    </location>
</feature>
<sequence length="539" mass="59359">MGLDIMFRCSAAHYSLSSSPSLLVPSPPPSTKTMESAYDALGTKPTLTPQRKHHKLLKDGSEVWSEDVEKIFVEGLRKYWESPWATYSRGRSRWRNQFLVDHLKKYGIDRSKKQVASHIQVLRNMWRGEPEFHLVAGGEELFHENGLLAPTTPKRKKSADRQDRAERPRLDSQDSYSSSSSASTPDFAALEFPAELSSPTSSQFTSPPSIPFPDVSLDDPSTASLLSLPDTAFATITPSVRSRAKSAGVKLEPLSMDPTLFTLPQAPFPDISEFSYIPQTCPQPNRICSISLWTEGMHQSVFNIDQLTSASLLTSTSSQPPPPFRVLLRVNVRILHTGLANTPVTPGLRGTVSFAAPWMAMAKCHTKTWSGKTCVEHDVGYFDQLQSAQTNQFGYVFDQDASQPIVACLPDSPLSRCSWLDTVRTITQQIVVDSEVLAVIIYNLEHTADTSRAPSVELVGFHKYPWRMSAAQGFPSPPISPSASFPTSFEGPLSPPLPQPMMARSFSSVEDSLSCALSYNRGSAPYDASASNMHPGNLF</sequence>
<protein>
    <recommendedName>
        <fullName evidence="4">TEA domain-containing protein</fullName>
    </recommendedName>
</protein>
<dbReference type="AlphaFoldDB" id="A0A8E2J6A1"/>
<dbReference type="Gene3D" id="6.10.20.40">
    <property type="entry name" value="TEA/ATTS domain"/>
    <property type="match status" value="1"/>
</dbReference>
<evidence type="ECO:0000259" key="4">
    <source>
        <dbReference type="PROSITE" id="PS51088"/>
    </source>
</evidence>
<dbReference type="GO" id="GO:0003700">
    <property type="term" value="F:DNA-binding transcription factor activity"/>
    <property type="evidence" value="ECO:0007669"/>
    <property type="project" value="InterPro"/>
</dbReference>
<dbReference type="OrthoDB" id="10006572at2759"/>
<evidence type="ECO:0000256" key="3">
    <source>
        <dbReference type="SAM" id="MobiDB-lite"/>
    </source>
</evidence>
<accession>A0A8E2J6A1</accession>
<evidence type="ECO:0000256" key="1">
    <source>
        <dbReference type="ARBA" id="ARBA00008421"/>
    </source>
</evidence>
<reference evidence="5 6" key="1">
    <citation type="submission" date="2016-07" db="EMBL/GenBank/DDBJ databases">
        <title>Draft genome of the white-rot fungus Obba rivulosa 3A-2.</title>
        <authorList>
            <consortium name="DOE Joint Genome Institute"/>
            <person name="Miettinen O."/>
            <person name="Riley R."/>
            <person name="Acob R."/>
            <person name="Barry K."/>
            <person name="Cullen D."/>
            <person name="De Vries R."/>
            <person name="Hainaut M."/>
            <person name="Hatakka A."/>
            <person name="Henrissat B."/>
            <person name="Hilden K."/>
            <person name="Kuo R."/>
            <person name="Labutti K."/>
            <person name="Lipzen A."/>
            <person name="Makela M.R."/>
            <person name="Sandor L."/>
            <person name="Spatafora J.W."/>
            <person name="Grigoriev I.V."/>
            <person name="Hibbett D.S."/>
        </authorList>
    </citation>
    <scope>NUCLEOTIDE SEQUENCE [LARGE SCALE GENOMIC DNA]</scope>
    <source>
        <strain evidence="5 6">3A-2</strain>
    </source>
</reference>
<keyword evidence="6" id="KW-1185">Reference proteome</keyword>
<evidence type="ECO:0000313" key="6">
    <source>
        <dbReference type="Proteomes" id="UP000250043"/>
    </source>
</evidence>
<feature type="compositionally biased region" description="Basic and acidic residues" evidence="3">
    <location>
        <begin position="159"/>
        <end position="172"/>
    </location>
</feature>
<dbReference type="Pfam" id="PF01285">
    <property type="entry name" value="TEA"/>
    <property type="match status" value="1"/>
</dbReference>
<gene>
    <name evidence="5" type="ORF">OBBRIDRAFT_830796</name>
</gene>
<evidence type="ECO:0000256" key="2">
    <source>
        <dbReference type="PROSITE-ProRule" id="PRU00505"/>
    </source>
</evidence>
<dbReference type="EMBL" id="KV722335">
    <property type="protein sequence ID" value="OCH95528.1"/>
    <property type="molecule type" value="Genomic_DNA"/>
</dbReference>